<dbReference type="InterPro" id="IPR011049">
    <property type="entry name" value="Serralysin-like_metalloprot_C"/>
</dbReference>
<reference evidence="1 2" key="2">
    <citation type="submission" date="2019-08" db="EMBL/GenBank/DDBJ databases">
        <authorList>
            <person name="Henke P."/>
        </authorList>
    </citation>
    <scope>NUCLEOTIDE SEQUENCE [LARGE SCALE GENOMIC DNA]</scope>
    <source>
        <strain evidence="1">Phe10_nw2017</strain>
    </source>
</reference>
<dbReference type="PRINTS" id="PR00313">
    <property type="entry name" value="CABNDNGRPT"/>
</dbReference>
<gene>
    <name evidence="1" type="ORF">E3A20_28070</name>
</gene>
<dbReference type="Proteomes" id="UP000321083">
    <property type="component" value="Unassembled WGS sequence"/>
</dbReference>
<proteinExistence type="predicted"/>
<dbReference type="SUPFAM" id="SSF51120">
    <property type="entry name" value="beta-Roll"/>
    <property type="match status" value="1"/>
</dbReference>
<feature type="non-terminal residue" evidence="1">
    <location>
        <position position="388"/>
    </location>
</feature>
<dbReference type="InterPro" id="IPR001343">
    <property type="entry name" value="Hemolysn_Ca-bd"/>
</dbReference>
<evidence type="ECO:0000313" key="1">
    <source>
        <dbReference type="EMBL" id="TWW08064.1"/>
    </source>
</evidence>
<dbReference type="Pfam" id="PF00353">
    <property type="entry name" value="HemolysinCabind"/>
    <property type="match status" value="2"/>
</dbReference>
<dbReference type="AlphaFoldDB" id="A0A5C6M496"/>
<sequence length="388" mass="39444">MTSAAVTQRVDNVAPAAQIAPRLGSTPTNTLLTADVIEPGLDDVPLLTYLWEVNTGLGGYTTLGTTKNLTFNSTLLGTPLIRLTVSDDDGGLDQYEVVGVFGTDSAETISVTSTGFSRTGAGAGGIGLVPGEGLWSTQILVLGFGGADLLDASALTSGYTAILDGGQQQDYLLGGAGADLFYPNDGNDTVDGGEGSDSYFLKPNSVLTVIDTSGDNVLDFSLAEFGNSSGISFDLTKIRSSGAPSPTLDAQTVSTAGGVSHVVAAYGTFSAVTGSAYSDSLTAASGSVVDGGGGKDRLYVGTGTTNATVSGGADDDILYTTVTGITNLTFSGDDGFDILRNTRLAIPEPVFCRMSAPLSPVNRKVVMLLAEFCSTSSSTPPLNVSVVT</sequence>
<accession>A0A5C6M496</accession>
<comment type="caution">
    <text evidence="1">The sequence shown here is derived from an EMBL/GenBank/DDBJ whole genome shotgun (WGS) entry which is preliminary data.</text>
</comment>
<keyword evidence="2" id="KW-1185">Reference proteome</keyword>
<reference evidence="1 2" key="1">
    <citation type="submission" date="2019-08" db="EMBL/GenBank/DDBJ databases">
        <title>100 year-old enigma solved: identification of Planctomyces bekefii, the type genus and species of the phylum Planctomycetes.</title>
        <authorList>
            <person name="Svetlana D.N."/>
            <person name="Overmann J."/>
        </authorList>
    </citation>
    <scope>NUCLEOTIDE SEQUENCE [LARGE SCALE GENOMIC DNA]</scope>
    <source>
        <strain evidence="1">Phe10_nw2017</strain>
    </source>
</reference>
<protein>
    <submittedName>
        <fullName evidence="1">Uncharacterized protein</fullName>
    </submittedName>
</protein>
<dbReference type="EMBL" id="SRHE01000863">
    <property type="protein sequence ID" value="TWW08064.1"/>
    <property type="molecule type" value="Genomic_DNA"/>
</dbReference>
<dbReference type="Gene3D" id="2.150.10.10">
    <property type="entry name" value="Serralysin-like metalloprotease, C-terminal"/>
    <property type="match status" value="1"/>
</dbReference>
<organism evidence="1 2">
    <name type="scientific">Planctomyces bekefii</name>
    <dbReference type="NCBI Taxonomy" id="1653850"/>
    <lineage>
        <taxon>Bacteria</taxon>
        <taxon>Pseudomonadati</taxon>
        <taxon>Planctomycetota</taxon>
        <taxon>Planctomycetia</taxon>
        <taxon>Planctomycetales</taxon>
        <taxon>Planctomycetaceae</taxon>
        <taxon>Planctomyces</taxon>
    </lineage>
</organism>
<evidence type="ECO:0000313" key="2">
    <source>
        <dbReference type="Proteomes" id="UP000321083"/>
    </source>
</evidence>
<name>A0A5C6M496_9PLAN</name>
<dbReference type="GO" id="GO:0005509">
    <property type="term" value="F:calcium ion binding"/>
    <property type="evidence" value="ECO:0007669"/>
    <property type="project" value="InterPro"/>
</dbReference>